<feature type="domain" description="ABC transporter" evidence="6">
    <location>
        <begin position="7"/>
        <end position="247"/>
    </location>
</feature>
<keyword evidence="4 7" id="KW-0067">ATP-binding</keyword>
<reference evidence="7 8" key="1">
    <citation type="submission" date="2018-05" db="EMBL/GenBank/DDBJ databases">
        <title>Zavarzinia sp. HR-AS.</title>
        <authorList>
            <person name="Lee Y."/>
            <person name="Jeon C.O."/>
        </authorList>
    </citation>
    <scope>NUCLEOTIDE SEQUENCE [LARGE SCALE GENOMIC DNA]</scope>
    <source>
        <strain evidence="7 8">HR-AS</strain>
    </source>
</reference>
<evidence type="ECO:0000256" key="3">
    <source>
        <dbReference type="ARBA" id="ARBA00022741"/>
    </source>
</evidence>
<keyword evidence="8" id="KW-1185">Reference proteome</keyword>
<dbReference type="Gene3D" id="3.40.50.300">
    <property type="entry name" value="P-loop containing nucleotide triphosphate hydrolases"/>
    <property type="match status" value="1"/>
</dbReference>
<dbReference type="GO" id="GO:0016887">
    <property type="term" value="F:ATP hydrolysis activity"/>
    <property type="evidence" value="ECO:0007669"/>
    <property type="project" value="InterPro"/>
</dbReference>
<evidence type="ECO:0000259" key="6">
    <source>
        <dbReference type="PROSITE" id="PS50893"/>
    </source>
</evidence>
<dbReference type="GO" id="GO:0005524">
    <property type="term" value="F:ATP binding"/>
    <property type="evidence" value="ECO:0007669"/>
    <property type="project" value="UniProtKB-KW"/>
</dbReference>
<sequence>MTGTPLLVVDDIEVVYQQAILALRGLSLSVDAGQAVTLLGANGAGKSTALKAVSNLLRAERGRVTRGRVLFEGQDIGRLDTADLVEAGVIQVLEGRHCFPQLTVEENLISGAVSRRLRGRALRAALDRVYDLFPRLVPKRGINAGYTSGGEQQMLAIGRALMARPRLIALDEPSMGLAPLVVEEIFDILHRLRDEEGISLLIAEQNAAVALRHADHAYIVENGRAVVDGPAADIAARPDVRDLYFGLSASSERTPHAPGAPVLTESP</sequence>
<keyword evidence="5" id="KW-0029">Amino-acid transport</keyword>
<evidence type="ECO:0000256" key="5">
    <source>
        <dbReference type="ARBA" id="ARBA00022970"/>
    </source>
</evidence>
<name>A0A317EEF7_9PROT</name>
<evidence type="ECO:0000313" key="7">
    <source>
        <dbReference type="EMBL" id="PWR25002.1"/>
    </source>
</evidence>
<evidence type="ECO:0000313" key="8">
    <source>
        <dbReference type="Proteomes" id="UP000245461"/>
    </source>
</evidence>
<comment type="caution">
    <text evidence="7">The sequence shown here is derived from an EMBL/GenBank/DDBJ whole genome shotgun (WGS) entry which is preliminary data.</text>
</comment>
<dbReference type="SUPFAM" id="SSF52540">
    <property type="entry name" value="P-loop containing nucleoside triphosphate hydrolases"/>
    <property type="match status" value="1"/>
</dbReference>
<dbReference type="CDD" id="cd03224">
    <property type="entry name" value="ABC_TM1139_LivF_branched"/>
    <property type="match status" value="1"/>
</dbReference>
<dbReference type="GO" id="GO:0015658">
    <property type="term" value="F:branched-chain amino acid transmembrane transporter activity"/>
    <property type="evidence" value="ECO:0007669"/>
    <property type="project" value="TreeGrafter"/>
</dbReference>
<organism evidence="7 8">
    <name type="scientific">Zavarzinia aquatilis</name>
    <dbReference type="NCBI Taxonomy" id="2211142"/>
    <lineage>
        <taxon>Bacteria</taxon>
        <taxon>Pseudomonadati</taxon>
        <taxon>Pseudomonadota</taxon>
        <taxon>Alphaproteobacteria</taxon>
        <taxon>Rhodospirillales</taxon>
        <taxon>Zavarziniaceae</taxon>
        <taxon>Zavarzinia</taxon>
    </lineage>
</organism>
<dbReference type="PANTHER" id="PTHR43820">
    <property type="entry name" value="HIGH-AFFINITY BRANCHED-CHAIN AMINO ACID TRANSPORT ATP-BINDING PROTEIN LIVF"/>
    <property type="match status" value="1"/>
</dbReference>
<dbReference type="EMBL" id="QGLE01000002">
    <property type="protein sequence ID" value="PWR25002.1"/>
    <property type="molecule type" value="Genomic_DNA"/>
</dbReference>
<dbReference type="PROSITE" id="PS50893">
    <property type="entry name" value="ABC_TRANSPORTER_2"/>
    <property type="match status" value="1"/>
</dbReference>
<keyword evidence="2" id="KW-0813">Transport</keyword>
<dbReference type="OrthoDB" id="9775250at2"/>
<dbReference type="PANTHER" id="PTHR43820:SF8">
    <property type="entry name" value="ABC TRANSPORTER SUBSTRATE-BINDING PROTEIN"/>
    <property type="match status" value="1"/>
</dbReference>
<dbReference type="GO" id="GO:0015807">
    <property type="term" value="P:L-amino acid transport"/>
    <property type="evidence" value="ECO:0007669"/>
    <property type="project" value="TreeGrafter"/>
</dbReference>
<keyword evidence="3" id="KW-0547">Nucleotide-binding</keyword>
<dbReference type="Proteomes" id="UP000245461">
    <property type="component" value="Unassembled WGS sequence"/>
</dbReference>
<dbReference type="InterPro" id="IPR027417">
    <property type="entry name" value="P-loop_NTPase"/>
</dbReference>
<comment type="similarity">
    <text evidence="1">Belongs to the ABC transporter superfamily.</text>
</comment>
<dbReference type="InterPro" id="IPR003593">
    <property type="entry name" value="AAA+_ATPase"/>
</dbReference>
<dbReference type="Pfam" id="PF00005">
    <property type="entry name" value="ABC_tran"/>
    <property type="match status" value="1"/>
</dbReference>
<dbReference type="InterPro" id="IPR052156">
    <property type="entry name" value="BCAA_Transport_ATP-bd_LivF"/>
</dbReference>
<dbReference type="RefSeq" id="WP_109903011.1">
    <property type="nucleotide sequence ID" value="NZ_QGLE01000002.1"/>
</dbReference>
<accession>A0A317EEF7</accession>
<evidence type="ECO:0000256" key="1">
    <source>
        <dbReference type="ARBA" id="ARBA00005417"/>
    </source>
</evidence>
<dbReference type="SMART" id="SM00382">
    <property type="entry name" value="AAA"/>
    <property type="match status" value="1"/>
</dbReference>
<evidence type="ECO:0000256" key="4">
    <source>
        <dbReference type="ARBA" id="ARBA00022840"/>
    </source>
</evidence>
<gene>
    <name evidence="7" type="ORF">DKG74_04330</name>
</gene>
<proteinExistence type="inferred from homology"/>
<dbReference type="AlphaFoldDB" id="A0A317EEF7"/>
<protein>
    <submittedName>
        <fullName evidence="7">ABC transporter ATP-binding protein</fullName>
    </submittedName>
</protein>
<dbReference type="InterPro" id="IPR003439">
    <property type="entry name" value="ABC_transporter-like_ATP-bd"/>
</dbReference>
<evidence type="ECO:0000256" key="2">
    <source>
        <dbReference type="ARBA" id="ARBA00022448"/>
    </source>
</evidence>